<evidence type="ECO:0000313" key="3">
    <source>
        <dbReference type="Proteomes" id="UP001160483"/>
    </source>
</evidence>
<dbReference type="EMBL" id="CAKKTJ010000324">
    <property type="protein sequence ID" value="CAH0480247.1"/>
    <property type="molecule type" value="Genomic_DNA"/>
</dbReference>
<dbReference type="Proteomes" id="UP001160483">
    <property type="component" value="Unassembled WGS sequence"/>
</dbReference>
<organism evidence="2 3">
    <name type="scientific">Peronospora belbahrii</name>
    <dbReference type="NCBI Taxonomy" id="622444"/>
    <lineage>
        <taxon>Eukaryota</taxon>
        <taxon>Sar</taxon>
        <taxon>Stramenopiles</taxon>
        <taxon>Oomycota</taxon>
        <taxon>Peronosporomycetes</taxon>
        <taxon>Peronosporales</taxon>
        <taxon>Peronosporaceae</taxon>
        <taxon>Peronospora</taxon>
    </lineage>
</organism>
<evidence type="ECO:0000256" key="1">
    <source>
        <dbReference type="SAM" id="MobiDB-lite"/>
    </source>
</evidence>
<dbReference type="AlphaFoldDB" id="A0AAU9L104"/>
<reference evidence="2" key="1">
    <citation type="submission" date="2021-11" db="EMBL/GenBank/DDBJ databases">
        <authorList>
            <person name="Islam A."/>
            <person name="Islam S."/>
            <person name="Flora M.S."/>
            <person name="Rahman M."/>
            <person name="Ziaur R.M."/>
            <person name="Epstein J.H."/>
            <person name="Hassan M."/>
            <person name="Klassen M."/>
            <person name="Woodard K."/>
            <person name="Webb A."/>
            <person name="Webby R.J."/>
            <person name="El Zowalaty M.E."/>
        </authorList>
    </citation>
    <scope>NUCLEOTIDE SEQUENCE</scope>
    <source>
        <strain evidence="2">Pbs3</strain>
    </source>
</reference>
<dbReference type="CDD" id="cd00076">
    <property type="entry name" value="HFD_SF"/>
    <property type="match status" value="1"/>
</dbReference>
<sequence length="491" mass="55800">MEYCIWKRDTSGSELLPGSLEEVMPDVIIRRFLLRAGFRSCSDRAAFQVRRHVSDFFRRIVGCMVVMMQHDGRCSFRLIDVKRACEHFGIRMYGYDDMCLLAAGRMCGPESYHVTELVEVNSIFNRPMDSNEEPDNEPGARYKKTNFVANYTSWKEEMGELEDDVSEPSEWSFSDSSETEVEDERDVGIEPLTSWQPNEEKFLVSLREAQEFVDDELLHEPEDEDGDCENQPGQGYFSDYDDSCEPEYLKMQQAQVENEDAQWNKVGELHVLQDGEDSDPAELQNFSDSSNLYVVSRQEFFRIYRTLLSLTLRLGELQISSVALSALHNATEQCLHRSLTEGSLHYQLAAILKDQEHVKLTSQLESELQMQREKVNKLCETIAANKATFKAKELAMQKQIEQLKKQLQGQHDVQMQTPPSLKKKMSAKRKSASKKSHNARKGLSKASNGSTTVVGALRSRDPNHSGSKKVKFGSHTVSASSLIALCGSAEW</sequence>
<protein>
    <submittedName>
        <fullName evidence="2">Uncharacterized protein</fullName>
    </submittedName>
</protein>
<comment type="caution">
    <text evidence="2">The sequence shown here is derived from an EMBL/GenBank/DDBJ whole genome shotgun (WGS) entry which is preliminary data.</text>
</comment>
<gene>
    <name evidence="2" type="ORF">PBS003_LOCUS6872</name>
</gene>
<proteinExistence type="predicted"/>
<accession>A0AAU9L104</accession>
<feature type="region of interest" description="Disordered" evidence="1">
    <location>
        <begin position="158"/>
        <end position="194"/>
    </location>
</feature>
<feature type="region of interest" description="Disordered" evidence="1">
    <location>
        <begin position="405"/>
        <end position="471"/>
    </location>
</feature>
<name>A0AAU9L104_9STRA</name>
<evidence type="ECO:0000313" key="2">
    <source>
        <dbReference type="EMBL" id="CAH0480247.1"/>
    </source>
</evidence>
<feature type="compositionally biased region" description="Basic residues" evidence="1">
    <location>
        <begin position="421"/>
        <end position="443"/>
    </location>
</feature>